<sequence>MPKRLLLILLLLLPSAILLSQEIPETEDEALIQEYADELSYLSAHPVNLNHSGLDQLLLLPGITAYQALRISDYLRQNPNLRRPEMLVRDSVIDQNAFEAILPYTCVDGTIVAKKPLVKASLKGKRAWPLSEEMESGDYVNSPWNYREKFTANIFPDHEVFVQAQKDAGEGSFKDFYSASLYYHVPEGRYSWLAGDFSSRIGQGLILGGGGRAIVSAGWTQANLKPAQLIKPYHSGSESAFLRGLAGQVELPYDLTFLTLVSYKRIDAKLDSVGQIANVYTDGYHRDSSEYSHKNKAFERIAAARLGWKQSRSIETGITACHASYFPGLNDSLYYRGLAGLDARVMFSGLWLAAEMTGSGAGQTAANAALGFRSGPAESYIAYYRYGQGYKAPRFGAMEYYGGRDEQGAVISSTAKMPFKTKISGLGYLFHPLSAGGQIAKGQGGYLLEFAAENDIIKNLRLSWRWRQKGKYEINPAEGQNDFEALAVKTSYKLSLAWDLSRRHTFYGHYQRAGYRISALQARERGECLDLGLKYKTGRNISILGQSVLFNIQGYYARLYASEPELLNDASFHALWGQGRRDVLVLIYSFKGWAKLDLKVAREIRDFDKETARKTEVELQLEIALP</sequence>
<dbReference type="Proteomes" id="UP000736328">
    <property type="component" value="Unassembled WGS sequence"/>
</dbReference>
<dbReference type="InterPro" id="IPR010994">
    <property type="entry name" value="RuvA_2-like"/>
</dbReference>
<gene>
    <name evidence="1" type="ORF">HY768_05085</name>
</gene>
<proteinExistence type="predicted"/>
<organism evidence="1 2">
    <name type="scientific">candidate division TA06 bacterium</name>
    <dbReference type="NCBI Taxonomy" id="2250710"/>
    <lineage>
        <taxon>Bacteria</taxon>
        <taxon>Bacteria division TA06</taxon>
    </lineage>
</organism>
<evidence type="ECO:0000313" key="2">
    <source>
        <dbReference type="Proteomes" id="UP000736328"/>
    </source>
</evidence>
<protein>
    <recommendedName>
        <fullName evidence="3">Helix-hairpin-helix domain-containing protein</fullName>
    </recommendedName>
</protein>
<accession>A0A933IAW3</accession>
<dbReference type="AlphaFoldDB" id="A0A933IAW3"/>
<reference evidence="1" key="1">
    <citation type="submission" date="2020-07" db="EMBL/GenBank/DDBJ databases">
        <title>Huge and variable diversity of episymbiotic CPR bacteria and DPANN archaea in groundwater ecosystems.</title>
        <authorList>
            <person name="He C.Y."/>
            <person name="Keren R."/>
            <person name="Whittaker M."/>
            <person name="Farag I.F."/>
            <person name="Doudna J."/>
            <person name="Cate J.H.D."/>
            <person name="Banfield J.F."/>
        </authorList>
    </citation>
    <scope>NUCLEOTIDE SEQUENCE</scope>
    <source>
        <strain evidence="1">NC_groundwater_1520_Pr4_B-0.1um_53_5</strain>
    </source>
</reference>
<dbReference type="SUPFAM" id="SSF47781">
    <property type="entry name" value="RuvA domain 2-like"/>
    <property type="match status" value="1"/>
</dbReference>
<name>A0A933IAW3_UNCT6</name>
<comment type="caution">
    <text evidence="1">The sequence shown here is derived from an EMBL/GenBank/DDBJ whole genome shotgun (WGS) entry which is preliminary data.</text>
</comment>
<evidence type="ECO:0008006" key="3">
    <source>
        <dbReference type="Google" id="ProtNLM"/>
    </source>
</evidence>
<evidence type="ECO:0000313" key="1">
    <source>
        <dbReference type="EMBL" id="MBI4726583.1"/>
    </source>
</evidence>
<dbReference type="EMBL" id="JACQXR010000061">
    <property type="protein sequence ID" value="MBI4726583.1"/>
    <property type="molecule type" value="Genomic_DNA"/>
</dbReference>